<comment type="caution">
    <text evidence="2">The sequence shown here is derived from an EMBL/GenBank/DDBJ whole genome shotgun (WGS) entry which is preliminary data.</text>
</comment>
<evidence type="ECO:0000313" key="3">
    <source>
        <dbReference type="Proteomes" id="UP001438707"/>
    </source>
</evidence>
<proteinExistence type="predicted"/>
<gene>
    <name evidence="2" type="ORF">WJX74_003133</name>
</gene>
<accession>A0AAW1SBU6</accession>
<dbReference type="Proteomes" id="UP001438707">
    <property type="component" value="Unassembled WGS sequence"/>
</dbReference>
<dbReference type="AlphaFoldDB" id="A0AAW1SBU6"/>
<organism evidence="2 3">
    <name type="scientific">Apatococcus lobatus</name>
    <dbReference type="NCBI Taxonomy" id="904363"/>
    <lineage>
        <taxon>Eukaryota</taxon>
        <taxon>Viridiplantae</taxon>
        <taxon>Chlorophyta</taxon>
        <taxon>core chlorophytes</taxon>
        <taxon>Trebouxiophyceae</taxon>
        <taxon>Chlorellales</taxon>
        <taxon>Chlorellaceae</taxon>
        <taxon>Apatococcus</taxon>
    </lineage>
</organism>
<dbReference type="EMBL" id="JALJOS010000002">
    <property type="protein sequence ID" value="KAK9842838.1"/>
    <property type="molecule type" value="Genomic_DNA"/>
</dbReference>
<keyword evidence="3" id="KW-1185">Reference proteome</keyword>
<sequence>MLMPNSWRRVGRVFMAQKPLPVAQLQYLQLVEEGPVKFTPGSKLWEAVDGGLEQLKGCSWRLPELLQSFKHAAEAVQKFNDAGDVSEEIAALQVQAQIHQLACAANHAGDESVEQASADETAPQLQDDPQAAAAAAAAVADAGEGGDETVKFLLQARDGPWAKPSRVSSWRPSAQPEAPKQILQPFNQPRLPLKAEIGSLKTTSSQQRESSRAADRVLDLRKQEWRAEEEPEAKLHRNISRQRAVVTYFQHLEVEALVAEALFSFVLRSEEEAYRSWASGLRL</sequence>
<feature type="region of interest" description="Disordered" evidence="1">
    <location>
        <begin position="161"/>
        <end position="187"/>
    </location>
</feature>
<evidence type="ECO:0000313" key="2">
    <source>
        <dbReference type="EMBL" id="KAK9842838.1"/>
    </source>
</evidence>
<protein>
    <submittedName>
        <fullName evidence="2">Uncharacterized protein</fullName>
    </submittedName>
</protein>
<evidence type="ECO:0000256" key="1">
    <source>
        <dbReference type="SAM" id="MobiDB-lite"/>
    </source>
</evidence>
<name>A0AAW1SBU6_9CHLO</name>
<reference evidence="2 3" key="1">
    <citation type="journal article" date="2024" name="Nat. Commun.">
        <title>Phylogenomics reveals the evolutionary origins of lichenization in chlorophyte algae.</title>
        <authorList>
            <person name="Puginier C."/>
            <person name="Libourel C."/>
            <person name="Otte J."/>
            <person name="Skaloud P."/>
            <person name="Haon M."/>
            <person name="Grisel S."/>
            <person name="Petersen M."/>
            <person name="Berrin J.G."/>
            <person name="Delaux P.M."/>
            <person name="Dal Grande F."/>
            <person name="Keller J."/>
        </authorList>
    </citation>
    <scope>NUCLEOTIDE SEQUENCE [LARGE SCALE GENOMIC DNA]</scope>
    <source>
        <strain evidence="2 3">SAG 2145</strain>
    </source>
</reference>